<proteinExistence type="predicted"/>
<gene>
    <name evidence="2" type="ORF">BN10_800002</name>
</gene>
<feature type="region of interest" description="Disordered" evidence="1">
    <location>
        <begin position="162"/>
        <end position="184"/>
    </location>
</feature>
<evidence type="ECO:0000313" key="2">
    <source>
        <dbReference type="EMBL" id="CCH71098.1"/>
    </source>
</evidence>
<dbReference type="AlphaFoldDB" id="N0E2C7"/>
<name>N0E2C7_9MICO</name>
<dbReference type="eggNOG" id="ENOG50338ZA">
    <property type="taxonomic scope" value="Bacteria"/>
</dbReference>
<keyword evidence="3" id="KW-1185">Reference proteome</keyword>
<protein>
    <submittedName>
        <fullName evidence="2">Uncharacterized protein</fullName>
    </submittedName>
</protein>
<evidence type="ECO:0000313" key="3">
    <source>
        <dbReference type="Proteomes" id="UP000013167"/>
    </source>
</evidence>
<sequence>MGFGDWLSRTFGGSEPEPAPLPKPPGEPEILASLEHVDRLLADSGASPLVRSRVTRIGRTIREILPRLATLGVGSQDAYAVVATATNYLPESVAAYLRLPRDWADSRPIDGGRTALMVLIDQLELLRSSMDSMLDAAVHADAQALIAQGRFLDAKFGRVTPTVPDTAPAPPPAASSSSNTLDLG</sequence>
<comment type="caution">
    <text evidence="2">The sequence shown here is derived from an EMBL/GenBank/DDBJ whole genome shotgun (WGS) entry which is preliminary data.</text>
</comment>
<accession>N0E2C7</accession>
<dbReference type="STRING" id="1193181.BN10_800002"/>
<dbReference type="RefSeq" id="WP_010850930.1">
    <property type="nucleotide sequence ID" value="NZ_HF570956.1"/>
</dbReference>
<dbReference type="EMBL" id="CAIZ01000153">
    <property type="protein sequence ID" value="CCH71098.1"/>
    <property type="molecule type" value="Genomic_DNA"/>
</dbReference>
<evidence type="ECO:0000256" key="1">
    <source>
        <dbReference type="SAM" id="MobiDB-lite"/>
    </source>
</evidence>
<organism evidence="2 3">
    <name type="scientific">Phycicoccus elongatus Lp2</name>
    <dbReference type="NCBI Taxonomy" id="1193181"/>
    <lineage>
        <taxon>Bacteria</taxon>
        <taxon>Bacillati</taxon>
        <taxon>Actinomycetota</taxon>
        <taxon>Actinomycetes</taxon>
        <taxon>Micrococcales</taxon>
        <taxon>Intrasporangiaceae</taxon>
        <taxon>Phycicoccus</taxon>
    </lineage>
</organism>
<dbReference type="HOGENOM" id="CLU_1467535_0_0_11"/>
<reference evidence="2 3" key="1">
    <citation type="journal article" date="2013" name="ISME J.">
        <title>A metabolic model for members of the genus Tetrasphaera involved in enhanced biological phosphorus removal.</title>
        <authorList>
            <person name="Kristiansen R."/>
            <person name="Nguyen H.T.T."/>
            <person name="Saunders A.M."/>
            <person name="Nielsen J.L."/>
            <person name="Wimmer R."/>
            <person name="Le V.Q."/>
            <person name="McIlroy S.J."/>
            <person name="Petrovski S."/>
            <person name="Seviour R.J."/>
            <person name="Calteau A."/>
            <person name="Nielsen K.L."/>
            <person name="Nielsen P.H."/>
        </authorList>
    </citation>
    <scope>NUCLEOTIDE SEQUENCE [LARGE SCALE GENOMIC DNA]</scope>
    <source>
        <strain evidence="2 3">Lp2</strain>
    </source>
</reference>
<dbReference type="Proteomes" id="UP000013167">
    <property type="component" value="Unassembled WGS sequence"/>
</dbReference>